<keyword evidence="2" id="KW-1185">Reference proteome</keyword>
<evidence type="ECO:0000313" key="1">
    <source>
        <dbReference type="EMBL" id="SFK87712.1"/>
    </source>
</evidence>
<gene>
    <name evidence="1" type="ORF">SAMN04487950_1584</name>
</gene>
<evidence type="ECO:0000313" key="2">
    <source>
        <dbReference type="Proteomes" id="UP000199607"/>
    </source>
</evidence>
<dbReference type="STRING" id="553466.SAMN04487950_1584"/>
<reference evidence="2" key="1">
    <citation type="submission" date="2016-10" db="EMBL/GenBank/DDBJ databases">
        <authorList>
            <person name="Varghese N."/>
            <person name="Submissions S."/>
        </authorList>
    </citation>
    <scope>NUCLEOTIDE SEQUENCE [LARGE SCALE GENOMIC DNA]</scope>
    <source>
        <strain evidence="2">CGMCC 1.7738</strain>
    </source>
</reference>
<accession>A0A1I4D2J7</accession>
<dbReference type="Pfam" id="PF24372">
    <property type="entry name" value="DUF7528"/>
    <property type="match status" value="1"/>
</dbReference>
<dbReference type="InterPro" id="IPR055950">
    <property type="entry name" value="DUF7528"/>
</dbReference>
<name>A0A1I4D2J7_9EURY</name>
<dbReference type="AlphaFoldDB" id="A0A1I4D2J7"/>
<dbReference type="Proteomes" id="UP000199607">
    <property type="component" value="Unassembled WGS sequence"/>
</dbReference>
<organism evidence="1 2">
    <name type="scientific">Halogranum rubrum</name>
    <dbReference type="NCBI Taxonomy" id="553466"/>
    <lineage>
        <taxon>Archaea</taxon>
        <taxon>Methanobacteriati</taxon>
        <taxon>Methanobacteriota</taxon>
        <taxon>Stenosarchaea group</taxon>
        <taxon>Halobacteria</taxon>
        <taxon>Halobacteriales</taxon>
        <taxon>Haloferacaceae</taxon>
    </lineage>
</organism>
<sequence length="103" mass="11800">MEFFRTAGEYREDGSYVVARRSANSAGHSKVFERFAELEELYERLPTEFTADDVGRTGLTGGRRHMLVRHLAEHPAFDCELVSRQPLTARKSEVRTERPMPAD</sequence>
<protein>
    <submittedName>
        <fullName evidence="1">Uncharacterized protein</fullName>
    </submittedName>
</protein>
<proteinExistence type="predicted"/>
<dbReference type="EMBL" id="FOTC01000001">
    <property type="protein sequence ID" value="SFK87712.1"/>
    <property type="molecule type" value="Genomic_DNA"/>
</dbReference>